<proteinExistence type="predicted"/>
<sequence length="721" mass="76244">MSRLDLLALTPEALASLANVGLVKRAQRELEGGAGPALDEAPDGTVSGTFENGIVARLPPSTTLAAAPCTCGATGICRHRVAVALAYKPWHERMRTNPSAPETSSALRADSTPGTESAPGAEPAPRIASAPRAEPEAGAGSAPASEPPWSPATLDDATLARVLGPRLLARARALLRRGLIATVERGAVPVAKLPSCTVRFLVPRDIAYARCDCAASGGGCEHLALAIWAFRAAPEEAPTAVVELGEPIGATAATATTAATDAIGSMGATGARAAVLDGAEALARDILAIGMVETAVPVARFSELRTLLAHEGMTWIHGIVADLEAALDGYHRRSALHGAGEVAALLVELMARIRAARTPKLDLSALPARFVLGEDEAPETRLDHLRLVSLGARIRADDRARFADVYLADPDAALVLVLRKRWDFDLAREPDEGPQLARQKVAPRITLDALARGDLVSKVVTRRANRSIELGSGRMAQSSVTPQRGEWDALPLPILVRSLDEHEARIAHRPPRILRPRVLAEEVHALQVTAVHDVTYMASEQKLIAELADGAGRRFHLVVQHRRAAPHAIEAAARALAHRVRFVAGDLARGPSGWQLDPLAIAGDELVVPDIAGPTPSPTVRSHTVREPLDPLDLAMTRAESVLEELCHAGLKAPSRSLLARLEATAEQLDDAGLVSLAMRFDALKKCARETPGVPAAPRWVDAAVRLAVTRAAQVSSIGER</sequence>
<keyword evidence="1" id="KW-0479">Metal-binding</keyword>
<evidence type="ECO:0000313" key="5">
    <source>
        <dbReference type="Proteomes" id="UP001370348"/>
    </source>
</evidence>
<evidence type="ECO:0000259" key="3">
    <source>
        <dbReference type="PROSITE" id="PS50966"/>
    </source>
</evidence>
<name>A0ABZ2M5U0_9BACT</name>
<protein>
    <recommendedName>
        <fullName evidence="3">SWIM-type domain-containing protein</fullName>
    </recommendedName>
</protein>
<gene>
    <name evidence="4" type="ORF">LZC94_10745</name>
</gene>
<keyword evidence="1" id="KW-0863">Zinc-finger</keyword>
<evidence type="ECO:0000313" key="4">
    <source>
        <dbReference type="EMBL" id="WXB17728.1"/>
    </source>
</evidence>
<dbReference type="Proteomes" id="UP001370348">
    <property type="component" value="Chromosome"/>
</dbReference>
<reference evidence="4 5" key="1">
    <citation type="submission" date="2021-12" db="EMBL/GenBank/DDBJ databases">
        <title>Discovery of the Pendulisporaceae a myxobacterial family with distinct sporulation behavior and unique specialized metabolism.</title>
        <authorList>
            <person name="Garcia R."/>
            <person name="Popoff A."/>
            <person name="Bader C.D."/>
            <person name="Loehr J."/>
            <person name="Walesch S."/>
            <person name="Walt C."/>
            <person name="Boldt J."/>
            <person name="Bunk B."/>
            <person name="Haeckl F.J.F.P.J."/>
            <person name="Gunesch A.P."/>
            <person name="Birkelbach J."/>
            <person name="Nuebel U."/>
            <person name="Pietschmann T."/>
            <person name="Bach T."/>
            <person name="Mueller R."/>
        </authorList>
    </citation>
    <scope>NUCLEOTIDE SEQUENCE [LARGE SCALE GENOMIC DNA]</scope>
    <source>
        <strain evidence="4 5">MSr11954</strain>
    </source>
</reference>
<evidence type="ECO:0000256" key="1">
    <source>
        <dbReference type="PROSITE-ProRule" id="PRU00325"/>
    </source>
</evidence>
<dbReference type="EMBL" id="CP089984">
    <property type="protein sequence ID" value="WXB17728.1"/>
    <property type="molecule type" value="Genomic_DNA"/>
</dbReference>
<feature type="compositionally biased region" description="Low complexity" evidence="2">
    <location>
        <begin position="128"/>
        <end position="144"/>
    </location>
</feature>
<feature type="region of interest" description="Disordered" evidence="2">
    <location>
        <begin position="94"/>
        <end position="153"/>
    </location>
</feature>
<keyword evidence="5" id="KW-1185">Reference proteome</keyword>
<feature type="compositionally biased region" description="Polar residues" evidence="2">
    <location>
        <begin position="96"/>
        <end position="106"/>
    </location>
</feature>
<keyword evidence="1" id="KW-0862">Zinc</keyword>
<feature type="domain" description="SWIM-type" evidence="3">
    <location>
        <begin position="54"/>
        <end position="88"/>
    </location>
</feature>
<feature type="domain" description="SWIM-type" evidence="3">
    <location>
        <begin position="196"/>
        <end position="231"/>
    </location>
</feature>
<accession>A0ABZ2M5U0</accession>
<dbReference type="InterPro" id="IPR007527">
    <property type="entry name" value="Znf_SWIM"/>
</dbReference>
<dbReference type="RefSeq" id="WP_394827369.1">
    <property type="nucleotide sequence ID" value="NZ_CP089984.1"/>
</dbReference>
<evidence type="ECO:0000256" key="2">
    <source>
        <dbReference type="SAM" id="MobiDB-lite"/>
    </source>
</evidence>
<organism evidence="4 5">
    <name type="scientific">Pendulispora albinea</name>
    <dbReference type="NCBI Taxonomy" id="2741071"/>
    <lineage>
        <taxon>Bacteria</taxon>
        <taxon>Pseudomonadati</taxon>
        <taxon>Myxococcota</taxon>
        <taxon>Myxococcia</taxon>
        <taxon>Myxococcales</taxon>
        <taxon>Sorangiineae</taxon>
        <taxon>Pendulisporaceae</taxon>
        <taxon>Pendulispora</taxon>
    </lineage>
</organism>
<dbReference type="PROSITE" id="PS50966">
    <property type="entry name" value="ZF_SWIM"/>
    <property type="match status" value="2"/>
</dbReference>